<protein>
    <submittedName>
        <fullName evidence="1">GcrA cell cycle regulator</fullName>
    </submittedName>
</protein>
<proteinExistence type="predicted"/>
<name>A0AAJ2LR79_9HYPH</name>
<dbReference type="Gene3D" id="1.10.10.60">
    <property type="entry name" value="Homeodomain-like"/>
    <property type="match status" value="1"/>
</dbReference>
<sequence length="103" mass="11582">MRGLFWTEDKIVEAQKLWQAGRSAREIADLFGSKKNTVINMAHRNRDRFPARQAIRQPLPETCQAPAPIRHPDRVTRVTLSGAEVTMPRVPCIDGPAPQARPS</sequence>
<accession>A0AAJ2LR79</accession>
<evidence type="ECO:0000313" key="1">
    <source>
        <dbReference type="EMBL" id="MDR9777586.1"/>
    </source>
</evidence>
<organism evidence="1 2">
    <name type="scientific">Rhizobium hidalgonense</name>
    <dbReference type="NCBI Taxonomy" id="1538159"/>
    <lineage>
        <taxon>Bacteria</taxon>
        <taxon>Pseudomonadati</taxon>
        <taxon>Pseudomonadota</taxon>
        <taxon>Alphaproteobacteria</taxon>
        <taxon>Hyphomicrobiales</taxon>
        <taxon>Rhizobiaceae</taxon>
        <taxon>Rhizobium/Agrobacterium group</taxon>
        <taxon>Rhizobium</taxon>
    </lineage>
</organism>
<dbReference type="AlphaFoldDB" id="A0AAJ2LR79"/>
<dbReference type="Proteomes" id="UP001268610">
    <property type="component" value="Unassembled WGS sequence"/>
</dbReference>
<reference evidence="1" key="1">
    <citation type="submission" date="2023-04" db="EMBL/GenBank/DDBJ databases">
        <title>Genomic characterization of faba bean (Vicia faba) microsymbionts in Mexican soils.</title>
        <authorList>
            <person name="Rivera Orduna F.N."/>
            <person name="Guevara-Luna J."/>
            <person name="Yan J."/>
            <person name="Arroyo-Herrera I."/>
            <person name="Li Y."/>
            <person name="Vasquez-Murrieta M.S."/>
            <person name="Wang E.T."/>
        </authorList>
    </citation>
    <scope>NUCLEOTIDE SEQUENCE</scope>
    <source>
        <strain evidence="1">CH26</strain>
    </source>
</reference>
<dbReference type="RefSeq" id="WP_003569661.1">
    <property type="nucleotide sequence ID" value="NZ_CP054027.1"/>
</dbReference>
<dbReference type="EMBL" id="JAVLSF010000051">
    <property type="protein sequence ID" value="MDR9777586.1"/>
    <property type="molecule type" value="Genomic_DNA"/>
</dbReference>
<evidence type="ECO:0000313" key="2">
    <source>
        <dbReference type="Proteomes" id="UP001268610"/>
    </source>
</evidence>
<gene>
    <name evidence="1" type="ORF">RJJ65_34150</name>
</gene>
<comment type="caution">
    <text evidence="1">The sequence shown here is derived from an EMBL/GenBank/DDBJ whole genome shotgun (WGS) entry which is preliminary data.</text>
</comment>